<keyword evidence="2" id="KW-1185">Reference proteome</keyword>
<protein>
    <submittedName>
        <fullName evidence="1">Uncharacterized protein</fullName>
    </submittedName>
</protein>
<dbReference type="EMBL" id="JAYMYR010000011">
    <property type="protein sequence ID" value="KAK7333817.1"/>
    <property type="molecule type" value="Genomic_DNA"/>
</dbReference>
<evidence type="ECO:0000313" key="1">
    <source>
        <dbReference type="EMBL" id="KAK7333817.1"/>
    </source>
</evidence>
<dbReference type="AlphaFoldDB" id="A0AAN9LGD0"/>
<accession>A0AAN9LGD0</accession>
<sequence length="131" mass="15232">MTLGHSKEKDNKVKVKKTLQEFQMYLLVHYEKGFNKVIWQVTYFVNIPMDEGKFDVGKDFYHEELTAFEDIVDEDDEILATQNVNLGFSTSVGNDGGSTSLRLALFCFNVRPLELYVLAIEPFLDRTWYCM</sequence>
<evidence type="ECO:0000313" key="2">
    <source>
        <dbReference type="Proteomes" id="UP001374584"/>
    </source>
</evidence>
<dbReference type="Proteomes" id="UP001374584">
    <property type="component" value="Unassembled WGS sequence"/>
</dbReference>
<comment type="caution">
    <text evidence="1">The sequence shown here is derived from an EMBL/GenBank/DDBJ whole genome shotgun (WGS) entry which is preliminary data.</text>
</comment>
<organism evidence="1 2">
    <name type="scientific">Phaseolus coccineus</name>
    <name type="common">Scarlet runner bean</name>
    <name type="synonym">Phaseolus multiflorus</name>
    <dbReference type="NCBI Taxonomy" id="3886"/>
    <lineage>
        <taxon>Eukaryota</taxon>
        <taxon>Viridiplantae</taxon>
        <taxon>Streptophyta</taxon>
        <taxon>Embryophyta</taxon>
        <taxon>Tracheophyta</taxon>
        <taxon>Spermatophyta</taxon>
        <taxon>Magnoliopsida</taxon>
        <taxon>eudicotyledons</taxon>
        <taxon>Gunneridae</taxon>
        <taxon>Pentapetalae</taxon>
        <taxon>rosids</taxon>
        <taxon>fabids</taxon>
        <taxon>Fabales</taxon>
        <taxon>Fabaceae</taxon>
        <taxon>Papilionoideae</taxon>
        <taxon>50 kb inversion clade</taxon>
        <taxon>NPAAA clade</taxon>
        <taxon>indigoferoid/millettioid clade</taxon>
        <taxon>Phaseoleae</taxon>
        <taxon>Phaseolus</taxon>
    </lineage>
</organism>
<proteinExistence type="predicted"/>
<reference evidence="1 2" key="1">
    <citation type="submission" date="2024-01" db="EMBL/GenBank/DDBJ databases">
        <title>The genomes of 5 underutilized Papilionoideae crops provide insights into root nodulation and disease resistanc.</title>
        <authorList>
            <person name="Jiang F."/>
        </authorList>
    </citation>
    <scope>NUCLEOTIDE SEQUENCE [LARGE SCALE GENOMIC DNA]</scope>
    <source>
        <strain evidence="1">JINMINGXINNONG_FW02</strain>
        <tissue evidence="1">Leaves</tissue>
    </source>
</reference>
<name>A0AAN9LGD0_PHACN</name>
<gene>
    <name evidence="1" type="ORF">VNO80_30596</name>
</gene>